<keyword evidence="3" id="KW-0722">Serine protease inhibitor</keyword>
<evidence type="ECO:0000256" key="1">
    <source>
        <dbReference type="ARBA" id="ARBA00008210"/>
    </source>
</evidence>
<dbReference type="Gene3D" id="3.30.10.10">
    <property type="entry name" value="Trypsin Inhibitor V, subunit A"/>
    <property type="match status" value="1"/>
</dbReference>
<reference evidence="4 5" key="1">
    <citation type="journal article" date="2021" name="Nat. Commun.">
        <title>Incipient diploidization of the medicinal plant Perilla within 10,000 years.</title>
        <authorList>
            <person name="Zhang Y."/>
            <person name="Shen Q."/>
            <person name="Leng L."/>
            <person name="Zhang D."/>
            <person name="Chen S."/>
            <person name="Shi Y."/>
            <person name="Ning Z."/>
            <person name="Chen S."/>
        </authorList>
    </citation>
    <scope>NUCLEOTIDE SEQUENCE [LARGE SCALE GENOMIC DNA]</scope>
    <source>
        <strain evidence="5">cv. PC099</strain>
    </source>
</reference>
<name>A0AAD4JF03_PERFH</name>
<dbReference type="InterPro" id="IPR036354">
    <property type="entry name" value="Prot_inh_pot1_sf"/>
</dbReference>
<comment type="caution">
    <text evidence="4">The sequence shown here is derived from an EMBL/GenBank/DDBJ whole genome shotgun (WGS) entry which is preliminary data.</text>
</comment>
<gene>
    <name evidence="4" type="ORF">C2S53_007689</name>
</gene>
<keyword evidence="5" id="KW-1185">Reference proteome</keyword>
<comment type="similarity">
    <text evidence="1">Belongs to the protease inhibitor I13 (potato type I serine protease inhibitor) family.</text>
</comment>
<accession>A0AAD4JF03</accession>
<dbReference type="GO" id="GO:0004867">
    <property type="term" value="F:serine-type endopeptidase inhibitor activity"/>
    <property type="evidence" value="ECO:0007669"/>
    <property type="project" value="UniProtKB-KW"/>
</dbReference>
<evidence type="ECO:0000256" key="3">
    <source>
        <dbReference type="ARBA" id="ARBA00022900"/>
    </source>
</evidence>
<dbReference type="SUPFAM" id="SSF54654">
    <property type="entry name" value="CI-2 family of serine protease inhibitors"/>
    <property type="match status" value="1"/>
</dbReference>
<dbReference type="Pfam" id="PF00280">
    <property type="entry name" value="potato_inhibit"/>
    <property type="match status" value="1"/>
</dbReference>
<evidence type="ECO:0000313" key="5">
    <source>
        <dbReference type="Proteomes" id="UP001190926"/>
    </source>
</evidence>
<sequence length="87" mass="9828">MSNKRIPYPPCAGRPCPYNTGSYKTAWPELVGHWGGDCETRIKNENPFVNVVYVPRNGGTIDTQYCCNRVYLFVDEANNCYFTPTVG</sequence>
<proteinExistence type="inferred from homology"/>
<dbReference type="Proteomes" id="UP001190926">
    <property type="component" value="Unassembled WGS sequence"/>
</dbReference>
<keyword evidence="2" id="KW-0646">Protease inhibitor</keyword>
<dbReference type="PANTHER" id="PTHR33091">
    <property type="entry name" value="PROTEIN, PUTATIVE, EXPRESSED-RELATED"/>
    <property type="match status" value="1"/>
</dbReference>
<organism evidence="4 5">
    <name type="scientific">Perilla frutescens var. hirtella</name>
    <name type="common">Perilla citriodora</name>
    <name type="synonym">Perilla setoyensis</name>
    <dbReference type="NCBI Taxonomy" id="608512"/>
    <lineage>
        <taxon>Eukaryota</taxon>
        <taxon>Viridiplantae</taxon>
        <taxon>Streptophyta</taxon>
        <taxon>Embryophyta</taxon>
        <taxon>Tracheophyta</taxon>
        <taxon>Spermatophyta</taxon>
        <taxon>Magnoliopsida</taxon>
        <taxon>eudicotyledons</taxon>
        <taxon>Gunneridae</taxon>
        <taxon>Pentapetalae</taxon>
        <taxon>asterids</taxon>
        <taxon>lamiids</taxon>
        <taxon>Lamiales</taxon>
        <taxon>Lamiaceae</taxon>
        <taxon>Nepetoideae</taxon>
        <taxon>Elsholtzieae</taxon>
        <taxon>Perilla</taxon>
    </lineage>
</organism>
<dbReference type="EMBL" id="SDAM02000074">
    <property type="protein sequence ID" value="KAH6832129.1"/>
    <property type="molecule type" value="Genomic_DNA"/>
</dbReference>
<evidence type="ECO:0000313" key="4">
    <source>
        <dbReference type="EMBL" id="KAH6832129.1"/>
    </source>
</evidence>
<evidence type="ECO:0000256" key="2">
    <source>
        <dbReference type="ARBA" id="ARBA00022690"/>
    </source>
</evidence>
<protein>
    <submittedName>
        <fullName evidence="4">Uncharacterized protein</fullName>
    </submittedName>
</protein>
<dbReference type="AlphaFoldDB" id="A0AAD4JF03"/>
<dbReference type="InterPro" id="IPR000864">
    <property type="entry name" value="Prot_inh_pot1"/>
</dbReference>
<dbReference type="PANTHER" id="PTHR33091:SF50">
    <property type="entry name" value="OS06G0319900 PROTEIN"/>
    <property type="match status" value="1"/>
</dbReference>
<dbReference type="GO" id="GO:0009611">
    <property type="term" value="P:response to wounding"/>
    <property type="evidence" value="ECO:0007669"/>
    <property type="project" value="InterPro"/>
</dbReference>